<dbReference type="CDD" id="cd00090">
    <property type="entry name" value="HTH_ARSR"/>
    <property type="match status" value="1"/>
</dbReference>
<feature type="domain" description="DUF7347" evidence="1">
    <location>
        <begin position="12"/>
        <end position="91"/>
    </location>
</feature>
<feature type="domain" description="DUF7351" evidence="2">
    <location>
        <begin position="109"/>
        <end position="290"/>
    </location>
</feature>
<dbReference type="AlphaFoldDB" id="A0A8A2U6Y9"/>
<evidence type="ECO:0000313" key="4">
    <source>
        <dbReference type="Proteomes" id="UP000663191"/>
    </source>
</evidence>
<evidence type="ECO:0000259" key="1">
    <source>
        <dbReference type="Pfam" id="PF24038"/>
    </source>
</evidence>
<dbReference type="KEGG" id="hlo:J0X27_13560"/>
<organism evidence="3 4">
    <name type="scientific">Natrinema longum</name>
    <dbReference type="NCBI Taxonomy" id="370324"/>
    <lineage>
        <taxon>Archaea</taxon>
        <taxon>Methanobacteriati</taxon>
        <taxon>Methanobacteriota</taxon>
        <taxon>Stenosarchaea group</taxon>
        <taxon>Halobacteria</taxon>
        <taxon>Halobacteriales</taxon>
        <taxon>Natrialbaceae</taxon>
        <taxon>Natrinema</taxon>
    </lineage>
</organism>
<dbReference type="InterPro" id="IPR055775">
    <property type="entry name" value="DUF7351"/>
</dbReference>
<sequence length="303" mass="34419">MGGDVDSEVVAENLSALANPLRIRILLALAETRQPSWEHRGMSYSDLRSAVDVEDGGRFNYHINELRDRFVRREEGQYWLTTAGSRVVDEIHARTFSGSHEAVSGPVEWTCPADEEQLNATLEDGVITVACPNHGVLFDMMLSFNSPQGRDPDELFAWANRRALWYLESVSWDVCPHCAGRFGEATIATHSPEPNDRLETLRWDASTMVMAGMRCRRCGVSFRIPAFHYALTRPPTIAFLHDHGIDYRTLELEYGSTSWDCESEPLEDGVLVRFVIDDERLEIELDGALETRTYRRTSLLEEH</sequence>
<evidence type="ECO:0000313" key="3">
    <source>
        <dbReference type="EMBL" id="QSW84470.1"/>
    </source>
</evidence>
<dbReference type="InterPro" id="IPR055771">
    <property type="entry name" value="DUF7347"/>
</dbReference>
<dbReference type="EMBL" id="CP071463">
    <property type="protein sequence ID" value="QSW84470.1"/>
    <property type="molecule type" value="Genomic_DNA"/>
</dbReference>
<dbReference type="InterPro" id="IPR011991">
    <property type="entry name" value="ArsR-like_HTH"/>
</dbReference>
<dbReference type="GeneID" id="63184790"/>
<accession>A0A8A2U6Y9</accession>
<gene>
    <name evidence="3" type="ORF">J0X27_13560</name>
</gene>
<protein>
    <submittedName>
        <fullName evidence="3">Winged helix-turn-helix transcriptional regulator</fullName>
    </submittedName>
</protein>
<evidence type="ECO:0000259" key="2">
    <source>
        <dbReference type="Pfam" id="PF24042"/>
    </source>
</evidence>
<reference evidence="3 4" key="1">
    <citation type="journal article" date="2006" name="Int. J. Syst. Evol. Microbiol.">
        <title>Haloterrigena longa sp. nov. and Haloterrigena limicola sp. nov., extremely halophilic archaea isolated from a salt lake.</title>
        <authorList>
            <person name="Cui H.L."/>
            <person name="Tohty D."/>
            <person name="Zhou P.J."/>
            <person name="Liu S.J."/>
        </authorList>
    </citation>
    <scope>NUCLEOTIDE SEQUENCE [LARGE SCALE GENOMIC DNA]</scope>
    <source>
        <strain evidence="3 4">ABH32</strain>
    </source>
</reference>
<dbReference type="Proteomes" id="UP000663191">
    <property type="component" value="Chromosome"/>
</dbReference>
<proteinExistence type="predicted"/>
<keyword evidence="4" id="KW-1185">Reference proteome</keyword>
<name>A0A8A2U6Y9_9EURY</name>
<dbReference type="Pfam" id="PF24038">
    <property type="entry name" value="DUF7347"/>
    <property type="match status" value="1"/>
</dbReference>
<dbReference type="InterPro" id="IPR036388">
    <property type="entry name" value="WH-like_DNA-bd_sf"/>
</dbReference>
<dbReference type="RefSeq" id="WP_207269705.1">
    <property type="nucleotide sequence ID" value="NZ_CP071463.1"/>
</dbReference>
<dbReference type="OrthoDB" id="8482at2157"/>
<dbReference type="Pfam" id="PF24042">
    <property type="entry name" value="DUF7351"/>
    <property type="match status" value="1"/>
</dbReference>
<dbReference type="Gene3D" id="1.10.10.10">
    <property type="entry name" value="Winged helix-like DNA-binding domain superfamily/Winged helix DNA-binding domain"/>
    <property type="match status" value="1"/>
</dbReference>